<gene>
    <name evidence="2" type="ORF">GX859_09995</name>
</gene>
<organism evidence="2 3">
    <name type="scientific">Corynebacterium humireducens</name>
    <dbReference type="NCBI Taxonomy" id="1223514"/>
    <lineage>
        <taxon>Bacteria</taxon>
        <taxon>Bacillati</taxon>
        <taxon>Actinomycetota</taxon>
        <taxon>Actinomycetes</taxon>
        <taxon>Mycobacteriales</taxon>
        <taxon>Corynebacteriaceae</taxon>
        <taxon>Corynebacterium</taxon>
    </lineage>
</organism>
<keyword evidence="1" id="KW-0812">Transmembrane</keyword>
<evidence type="ECO:0000256" key="1">
    <source>
        <dbReference type="SAM" id="Phobius"/>
    </source>
</evidence>
<comment type="caution">
    <text evidence="2">The sequence shown here is derived from an EMBL/GenBank/DDBJ whole genome shotgun (WGS) entry which is preliminary data.</text>
</comment>
<protein>
    <submittedName>
        <fullName evidence="2">Uncharacterized protein</fullName>
    </submittedName>
</protein>
<keyword evidence="1" id="KW-0472">Membrane</keyword>
<proteinExistence type="predicted"/>
<accession>A0A7X6PP78</accession>
<feature type="transmembrane region" description="Helical" evidence="1">
    <location>
        <begin position="51"/>
        <end position="70"/>
    </location>
</feature>
<dbReference type="Proteomes" id="UP000557899">
    <property type="component" value="Unassembled WGS sequence"/>
</dbReference>
<dbReference type="AlphaFoldDB" id="A0A7X6PP78"/>
<evidence type="ECO:0000313" key="2">
    <source>
        <dbReference type="EMBL" id="NLA56603.1"/>
    </source>
</evidence>
<name>A0A7X6PP78_9CORY</name>
<sequence>MRARISRFLPAAAIVVVTARAVQEVLAHGQWPAVIPCVAWAVWRLSRRETRLFVEVFRTVLGLFLVVGLTRVVAAPPSPTELAGWALTLGFLWILTLTETEPGPDPEHLRTRRVGVDFSQ</sequence>
<evidence type="ECO:0000313" key="3">
    <source>
        <dbReference type="Proteomes" id="UP000557899"/>
    </source>
</evidence>
<dbReference type="EMBL" id="JAAZHI010000196">
    <property type="protein sequence ID" value="NLA56603.1"/>
    <property type="molecule type" value="Genomic_DNA"/>
</dbReference>
<reference evidence="2 3" key="1">
    <citation type="journal article" date="2020" name="Biotechnol. Biofuels">
        <title>New insights from the biogas microbiome by comprehensive genome-resolved metagenomics of nearly 1600 species originating from multiple anaerobic digesters.</title>
        <authorList>
            <person name="Campanaro S."/>
            <person name="Treu L."/>
            <person name="Rodriguez-R L.M."/>
            <person name="Kovalovszki A."/>
            <person name="Ziels R.M."/>
            <person name="Maus I."/>
            <person name="Zhu X."/>
            <person name="Kougias P.G."/>
            <person name="Basile A."/>
            <person name="Luo G."/>
            <person name="Schluter A."/>
            <person name="Konstantinidis K.T."/>
            <person name="Angelidaki I."/>
        </authorList>
    </citation>
    <scope>NUCLEOTIDE SEQUENCE [LARGE SCALE GENOMIC DNA]</scope>
    <source>
        <strain evidence="2">AS15tlH2ME_198</strain>
    </source>
</reference>
<keyword evidence="1" id="KW-1133">Transmembrane helix</keyword>